<organism evidence="1 2">
    <name type="scientific">Micromonospora gifhornensis</name>
    <dbReference type="NCBI Taxonomy" id="84594"/>
    <lineage>
        <taxon>Bacteria</taxon>
        <taxon>Bacillati</taxon>
        <taxon>Actinomycetota</taxon>
        <taxon>Actinomycetes</taxon>
        <taxon>Micromonosporales</taxon>
        <taxon>Micromonosporaceae</taxon>
        <taxon>Micromonospora</taxon>
    </lineage>
</organism>
<evidence type="ECO:0000313" key="1">
    <source>
        <dbReference type="EMBL" id="GIJ19154.1"/>
    </source>
</evidence>
<keyword evidence="2" id="KW-1185">Reference proteome</keyword>
<dbReference type="InterPro" id="IPR046211">
    <property type="entry name" value="DUF6244"/>
</dbReference>
<dbReference type="EMBL" id="BOPA01000066">
    <property type="protein sequence ID" value="GIJ19154.1"/>
    <property type="molecule type" value="Genomic_DNA"/>
</dbReference>
<evidence type="ECO:0000313" key="2">
    <source>
        <dbReference type="Proteomes" id="UP000647860"/>
    </source>
</evidence>
<reference evidence="1 2" key="1">
    <citation type="submission" date="2021-01" db="EMBL/GenBank/DDBJ databases">
        <title>Whole genome shotgun sequence of Verrucosispora gifhornensis NBRC 16317.</title>
        <authorList>
            <person name="Komaki H."/>
            <person name="Tamura T."/>
        </authorList>
    </citation>
    <scope>NUCLEOTIDE SEQUENCE [LARGE SCALE GENOMIC DNA]</scope>
    <source>
        <strain evidence="1 2">NBRC 16317</strain>
    </source>
</reference>
<dbReference type="RefSeq" id="WP_203224297.1">
    <property type="nucleotide sequence ID" value="NZ_BAAAGZ010000067.1"/>
</dbReference>
<proteinExistence type="predicted"/>
<gene>
    <name evidence="1" type="ORF">Vgi01_58380</name>
</gene>
<comment type="caution">
    <text evidence="1">The sequence shown here is derived from an EMBL/GenBank/DDBJ whole genome shotgun (WGS) entry which is preliminary data.</text>
</comment>
<sequence length="175" mass="17757">MSLTDTIGVDLLAMTAGVDRSQHETAAIDRAIEQVAARAVASGFIGIAAALGRAREVLGQARSRLNEASGVLSEASRSVGSVAQQSSPQETIAVLAPVVAALDTVDGSVAAAASAVDEARRLVVAALQGGQPGPTLARLQQVMQILAGVRTRKAEARGRVDAALAQARQVGELGN</sequence>
<dbReference type="Proteomes" id="UP000647860">
    <property type="component" value="Unassembled WGS sequence"/>
</dbReference>
<accession>A0ABQ4IML7</accession>
<dbReference type="Pfam" id="PF19757">
    <property type="entry name" value="DUF6244"/>
    <property type="match status" value="1"/>
</dbReference>
<protein>
    <recommendedName>
        <fullName evidence="3">Methyl-accepting transducer domain-containing protein</fullName>
    </recommendedName>
</protein>
<name>A0ABQ4IML7_9ACTN</name>
<evidence type="ECO:0008006" key="3">
    <source>
        <dbReference type="Google" id="ProtNLM"/>
    </source>
</evidence>